<dbReference type="EMBL" id="VSWD01000003">
    <property type="protein sequence ID" value="KAK3106055.1"/>
    <property type="molecule type" value="Genomic_DNA"/>
</dbReference>
<evidence type="ECO:0000313" key="2">
    <source>
        <dbReference type="Proteomes" id="UP001186944"/>
    </source>
</evidence>
<accession>A0AA89C8Y1</accession>
<gene>
    <name evidence="1" type="ORF">FSP39_011753</name>
</gene>
<dbReference type="Proteomes" id="UP001186944">
    <property type="component" value="Unassembled WGS sequence"/>
</dbReference>
<sequence length="181" mass="21313">MYKEEAPDRIMYCYGIHQPLFDDMELEIENLEMKKGLPTSKEIEDFTKDRKHRLIVIDDLSHQLLNNQEMELLFTQGCHHRRLSIVFMTQNLFQTGSRSRTIALNTYNLVLMKNIRDSSQISFLGRQLFPGRSNVLMEAYIDATKSPYGYLMVDTSPHSEDQYRLRTHIFPGEEPMIYQSL</sequence>
<evidence type="ECO:0000313" key="1">
    <source>
        <dbReference type="EMBL" id="KAK3106055.1"/>
    </source>
</evidence>
<comment type="caution">
    <text evidence="1">The sequence shown here is derived from an EMBL/GenBank/DDBJ whole genome shotgun (WGS) entry which is preliminary data.</text>
</comment>
<organism evidence="1 2">
    <name type="scientific">Pinctada imbricata</name>
    <name type="common">Atlantic pearl-oyster</name>
    <name type="synonym">Pinctada martensii</name>
    <dbReference type="NCBI Taxonomy" id="66713"/>
    <lineage>
        <taxon>Eukaryota</taxon>
        <taxon>Metazoa</taxon>
        <taxon>Spiralia</taxon>
        <taxon>Lophotrochozoa</taxon>
        <taxon>Mollusca</taxon>
        <taxon>Bivalvia</taxon>
        <taxon>Autobranchia</taxon>
        <taxon>Pteriomorphia</taxon>
        <taxon>Pterioida</taxon>
        <taxon>Pterioidea</taxon>
        <taxon>Pteriidae</taxon>
        <taxon>Pinctada</taxon>
    </lineage>
</organism>
<name>A0AA89C8Y1_PINIB</name>
<proteinExistence type="predicted"/>
<dbReference type="AlphaFoldDB" id="A0AA89C8Y1"/>
<protein>
    <submittedName>
        <fullName evidence="1">Uncharacterized protein</fullName>
    </submittedName>
</protein>
<reference evidence="1" key="1">
    <citation type="submission" date="2019-08" db="EMBL/GenBank/DDBJ databases">
        <title>The improved chromosome-level genome for the pearl oyster Pinctada fucata martensii using PacBio sequencing and Hi-C.</title>
        <authorList>
            <person name="Zheng Z."/>
        </authorList>
    </citation>
    <scope>NUCLEOTIDE SEQUENCE</scope>
    <source>
        <strain evidence="1">ZZ-2019</strain>
        <tissue evidence="1">Adductor muscle</tissue>
    </source>
</reference>
<keyword evidence="2" id="KW-1185">Reference proteome</keyword>